<dbReference type="SUPFAM" id="SSF57667">
    <property type="entry name" value="beta-beta-alpha zinc fingers"/>
    <property type="match status" value="1"/>
</dbReference>
<evidence type="ECO:0000256" key="7">
    <source>
        <dbReference type="ARBA" id="ARBA00023242"/>
    </source>
</evidence>
<dbReference type="FunFam" id="3.30.160.60:FF:000041">
    <property type="entry name" value="Zinc finger protein ZIC 1"/>
    <property type="match status" value="1"/>
</dbReference>
<dbReference type="GO" id="GO:0008270">
    <property type="term" value="F:zinc ion binding"/>
    <property type="evidence" value="ECO:0007669"/>
    <property type="project" value="UniProtKB-KW"/>
</dbReference>
<evidence type="ECO:0000256" key="8">
    <source>
        <dbReference type="PROSITE-ProRule" id="PRU00042"/>
    </source>
</evidence>
<dbReference type="Ensembl" id="ENSFTIT00000024038.1">
    <property type="protein sequence ID" value="ENSFTIP00000023083.1"/>
    <property type="gene ID" value="ENSFTIG00000014843.1"/>
</dbReference>
<dbReference type="Gene3D" id="3.30.160.60">
    <property type="entry name" value="Classic Zinc Finger"/>
    <property type="match status" value="2"/>
</dbReference>
<comment type="subcellular location">
    <subcellularLocation>
        <location evidence="1">Nucleus</location>
    </subcellularLocation>
</comment>
<keyword evidence="6" id="KW-0862">Zinc</keyword>
<evidence type="ECO:0000256" key="2">
    <source>
        <dbReference type="ARBA" id="ARBA00010831"/>
    </source>
</evidence>
<dbReference type="Pfam" id="PF00096">
    <property type="entry name" value="zf-C2H2"/>
    <property type="match status" value="2"/>
</dbReference>
<dbReference type="InterPro" id="IPR043359">
    <property type="entry name" value="GLI-like"/>
</dbReference>
<dbReference type="FunFam" id="3.30.160.60:FF:000039">
    <property type="entry name" value="Zinc finger protein ZIC 1"/>
    <property type="match status" value="1"/>
</dbReference>
<keyword evidence="5 8" id="KW-0863">Zinc-finger</keyword>
<dbReference type="PROSITE" id="PS00028">
    <property type="entry name" value="ZINC_FINGER_C2H2_1"/>
    <property type="match status" value="1"/>
</dbReference>
<evidence type="ECO:0000256" key="3">
    <source>
        <dbReference type="ARBA" id="ARBA00022723"/>
    </source>
</evidence>
<organism evidence="10 11">
    <name type="scientific">Falco tinnunculus</name>
    <name type="common">Common kestrel</name>
    <dbReference type="NCBI Taxonomy" id="100819"/>
    <lineage>
        <taxon>Eukaryota</taxon>
        <taxon>Metazoa</taxon>
        <taxon>Chordata</taxon>
        <taxon>Craniata</taxon>
        <taxon>Vertebrata</taxon>
        <taxon>Euteleostomi</taxon>
        <taxon>Archelosauria</taxon>
        <taxon>Archosauria</taxon>
        <taxon>Dinosauria</taxon>
        <taxon>Saurischia</taxon>
        <taxon>Theropoda</taxon>
        <taxon>Coelurosauria</taxon>
        <taxon>Aves</taxon>
        <taxon>Neognathae</taxon>
        <taxon>Neoaves</taxon>
        <taxon>Telluraves</taxon>
        <taxon>Australaves</taxon>
        <taxon>Falconiformes</taxon>
        <taxon>Falconidae</taxon>
        <taxon>Falco</taxon>
    </lineage>
</organism>
<feature type="domain" description="C2H2-type" evidence="9">
    <location>
        <begin position="44"/>
        <end position="66"/>
    </location>
</feature>
<keyword evidence="11" id="KW-1185">Reference proteome</keyword>
<evidence type="ECO:0000259" key="9">
    <source>
        <dbReference type="PROSITE" id="PS50157"/>
    </source>
</evidence>
<dbReference type="PANTHER" id="PTHR45718">
    <property type="entry name" value="TRANSCRIPTIONAL ACTIVATOR CUBITUS INTERRUPTUS"/>
    <property type="match status" value="1"/>
</dbReference>
<reference evidence="10" key="2">
    <citation type="submission" date="2025-09" db="UniProtKB">
        <authorList>
            <consortium name="Ensembl"/>
        </authorList>
    </citation>
    <scope>IDENTIFICATION</scope>
</reference>
<proteinExistence type="inferred from homology"/>
<reference evidence="10" key="1">
    <citation type="submission" date="2025-08" db="UniProtKB">
        <authorList>
            <consortium name="Ensembl"/>
        </authorList>
    </citation>
    <scope>IDENTIFICATION</scope>
</reference>
<dbReference type="PANTHER" id="PTHR45718:SF6">
    <property type="entry name" value="ZINC FINGER PROTEIN GLI2"/>
    <property type="match status" value="1"/>
</dbReference>
<name>A0A8C4V6H5_FALTI</name>
<dbReference type="GO" id="GO:0000981">
    <property type="term" value="F:DNA-binding transcription factor activity, RNA polymerase II-specific"/>
    <property type="evidence" value="ECO:0007669"/>
    <property type="project" value="TreeGrafter"/>
</dbReference>
<dbReference type="GO" id="GO:0005634">
    <property type="term" value="C:nucleus"/>
    <property type="evidence" value="ECO:0007669"/>
    <property type="project" value="UniProtKB-SubCell"/>
</dbReference>
<dbReference type="GO" id="GO:0000978">
    <property type="term" value="F:RNA polymerase II cis-regulatory region sequence-specific DNA binding"/>
    <property type="evidence" value="ECO:0007669"/>
    <property type="project" value="TreeGrafter"/>
</dbReference>
<evidence type="ECO:0000256" key="4">
    <source>
        <dbReference type="ARBA" id="ARBA00022737"/>
    </source>
</evidence>
<dbReference type="AlphaFoldDB" id="A0A8C4V6H5"/>
<dbReference type="InterPro" id="IPR013087">
    <property type="entry name" value="Znf_C2H2_type"/>
</dbReference>
<evidence type="ECO:0000313" key="11">
    <source>
        <dbReference type="Proteomes" id="UP000694562"/>
    </source>
</evidence>
<sequence length="166" mass="19392">FAAGLVRAGGEKPFKCEFEGCDRRFANSSDRKKHMHVHTSDKPYLCKMCDKSYTHPSSLRKHMKVNGERPLCGSSLSSAVKCCYTSCQEIRIVKAWICVSNCYICLCKVILKKKKRYKLYLSVAFGKYKNIMYINPNFHIYPHVKVRLYMLQDIQYLWLEELVCKI</sequence>
<keyword evidence="3" id="KW-0479">Metal-binding</keyword>
<dbReference type="GO" id="GO:0007224">
    <property type="term" value="P:smoothened signaling pathway"/>
    <property type="evidence" value="ECO:0007669"/>
    <property type="project" value="TreeGrafter"/>
</dbReference>
<evidence type="ECO:0000256" key="1">
    <source>
        <dbReference type="ARBA" id="ARBA00004123"/>
    </source>
</evidence>
<evidence type="ECO:0000256" key="5">
    <source>
        <dbReference type="ARBA" id="ARBA00022771"/>
    </source>
</evidence>
<dbReference type="PROSITE" id="PS50157">
    <property type="entry name" value="ZINC_FINGER_C2H2_2"/>
    <property type="match status" value="2"/>
</dbReference>
<comment type="similarity">
    <text evidence="2">Belongs to the GLI C2H2-type zinc-finger protein family.</text>
</comment>
<dbReference type="InterPro" id="IPR036236">
    <property type="entry name" value="Znf_C2H2_sf"/>
</dbReference>
<protein>
    <recommendedName>
        <fullName evidence="9">C2H2-type domain-containing protein</fullName>
    </recommendedName>
</protein>
<feature type="domain" description="C2H2-type" evidence="9">
    <location>
        <begin position="14"/>
        <end position="43"/>
    </location>
</feature>
<dbReference type="Proteomes" id="UP000694562">
    <property type="component" value="Unplaced"/>
</dbReference>
<accession>A0A8C4V6H5</accession>
<dbReference type="OrthoDB" id="3214149at2759"/>
<evidence type="ECO:0000313" key="10">
    <source>
        <dbReference type="Ensembl" id="ENSFTIP00000023083.1"/>
    </source>
</evidence>
<keyword evidence="7" id="KW-0539">Nucleus</keyword>
<keyword evidence="4" id="KW-0677">Repeat</keyword>
<evidence type="ECO:0000256" key="6">
    <source>
        <dbReference type="ARBA" id="ARBA00022833"/>
    </source>
</evidence>
<dbReference type="SMART" id="SM00355">
    <property type="entry name" value="ZnF_C2H2"/>
    <property type="match status" value="2"/>
</dbReference>